<dbReference type="InParanoid" id="A0A1X7TTL1"/>
<organism evidence="4">
    <name type="scientific">Amphimedon queenslandica</name>
    <name type="common">Sponge</name>
    <dbReference type="NCBI Taxonomy" id="400682"/>
    <lineage>
        <taxon>Eukaryota</taxon>
        <taxon>Metazoa</taxon>
        <taxon>Porifera</taxon>
        <taxon>Demospongiae</taxon>
        <taxon>Heteroscleromorpha</taxon>
        <taxon>Haplosclerida</taxon>
        <taxon>Niphatidae</taxon>
        <taxon>Amphimedon</taxon>
    </lineage>
</organism>
<evidence type="ECO:0000313" key="4">
    <source>
        <dbReference type="EnsemblMetazoa" id="Aqu2.1.18581_001"/>
    </source>
</evidence>
<dbReference type="PROSITE" id="PS50017">
    <property type="entry name" value="DEATH_DOMAIN"/>
    <property type="match status" value="1"/>
</dbReference>
<feature type="coiled-coil region" evidence="1">
    <location>
        <begin position="418"/>
        <end position="459"/>
    </location>
</feature>
<dbReference type="InterPro" id="IPR000488">
    <property type="entry name" value="Death_dom"/>
</dbReference>
<evidence type="ECO:0000256" key="1">
    <source>
        <dbReference type="SAM" id="Coils"/>
    </source>
</evidence>
<dbReference type="Gene3D" id="1.10.533.10">
    <property type="entry name" value="Death Domain, Fas"/>
    <property type="match status" value="1"/>
</dbReference>
<dbReference type="SUPFAM" id="SSF47986">
    <property type="entry name" value="DEATH domain"/>
    <property type="match status" value="1"/>
</dbReference>
<protein>
    <recommendedName>
        <fullName evidence="3">Death domain-containing protein</fullName>
    </recommendedName>
</protein>
<sequence>MALLTTPFSSVALVFPNHLTVNDLPEVLQLLRRHRSSNFSSFFGIGGVNCHDLGIHLGLSPTTLNAIILNNKGDTESCLHECLTKWLQNADDVQKTKGGPTISSLISALRKLGENEVADGIDMEKHPACRILARYTSNQSLLSALPQLAMELNEADLIQDMISADYILGKDLMDGEIKEAVCHDYRKLVTFADILCKSKTTAEIGVAIMRDYREIYGSDDENGLKVYLPVIVTSEFMIMRMKLADIVDSIMIKNPRSPSIDDIKHVLSTYNMTLLPQLAQCKNIHDILQLVRDKSSLDDNSMLEYLVNEFNIKEGKPAIEEYKEAFEKLKTKLRQILEGELFKVLSQIKSVTIVVEVVGYSVLKDVQRLSSAVLPRHLKLNVIRDDGSIKKVWKQESSTLTSSTRTSSTQTTEVPADNELTHKQLEELEKELKEEKIEKEELQIKIDDLQQELEQVSFQNEYTITQSNNLEGLSESQIAGKKLFLVQGDKPQLMNWEEFSDNTRLVSAVYAISTSPLPKSLRIEMQHCIDLSDPSLSKYLKFAVAPVHTASLPYQFSLIEGGEFPAYQRYGWIERSKFCQLAIVGEEEEENGGGRNEERKMETQEVREGKERDRQQEERDKEQEDKEEQVE</sequence>
<dbReference type="EnsemblMetazoa" id="Aqu2.1.18581_001">
    <property type="protein sequence ID" value="Aqu2.1.18581_001"/>
    <property type="gene ID" value="Aqu2.1.18581"/>
</dbReference>
<feature type="domain" description="Death" evidence="3">
    <location>
        <begin position="53"/>
        <end position="125"/>
    </location>
</feature>
<name>A0A1X7TTL1_AMPQE</name>
<dbReference type="OrthoDB" id="5973910at2759"/>
<accession>A0A1X7TTL1</accession>
<evidence type="ECO:0000256" key="2">
    <source>
        <dbReference type="SAM" id="MobiDB-lite"/>
    </source>
</evidence>
<evidence type="ECO:0000259" key="3">
    <source>
        <dbReference type="PROSITE" id="PS50017"/>
    </source>
</evidence>
<feature type="compositionally biased region" description="Basic and acidic residues" evidence="2">
    <location>
        <begin position="595"/>
        <end position="624"/>
    </location>
</feature>
<reference evidence="4" key="1">
    <citation type="submission" date="2017-05" db="UniProtKB">
        <authorList>
            <consortium name="EnsemblMetazoa"/>
        </authorList>
    </citation>
    <scope>IDENTIFICATION</scope>
</reference>
<dbReference type="GO" id="GO:0007165">
    <property type="term" value="P:signal transduction"/>
    <property type="evidence" value="ECO:0007669"/>
    <property type="project" value="InterPro"/>
</dbReference>
<feature type="region of interest" description="Disordered" evidence="2">
    <location>
        <begin position="586"/>
        <end position="631"/>
    </location>
</feature>
<proteinExistence type="predicted"/>
<keyword evidence="1" id="KW-0175">Coiled coil</keyword>
<dbReference type="InterPro" id="IPR011029">
    <property type="entry name" value="DEATH-like_dom_sf"/>
</dbReference>
<dbReference type="CDD" id="cd01670">
    <property type="entry name" value="Death"/>
    <property type="match status" value="1"/>
</dbReference>
<dbReference type="AlphaFoldDB" id="A0A1X7TTL1"/>